<feature type="domain" description="O-methyltransferase C-terminal" evidence="4">
    <location>
        <begin position="150"/>
        <end position="365"/>
    </location>
</feature>
<name>A0A940YKU2_9BURK</name>
<evidence type="ECO:0000313" key="6">
    <source>
        <dbReference type="EMBL" id="MBQ0960497.1"/>
    </source>
</evidence>
<feature type="domain" description="O-methyltransferase dimerisation" evidence="5">
    <location>
        <begin position="59"/>
        <end position="133"/>
    </location>
</feature>
<dbReference type="GO" id="GO:0032259">
    <property type="term" value="P:methylation"/>
    <property type="evidence" value="ECO:0007669"/>
    <property type="project" value="UniProtKB-KW"/>
</dbReference>
<evidence type="ECO:0000259" key="4">
    <source>
        <dbReference type="Pfam" id="PF00891"/>
    </source>
</evidence>
<dbReference type="InterPro" id="IPR036388">
    <property type="entry name" value="WH-like_DNA-bd_sf"/>
</dbReference>
<dbReference type="InterPro" id="IPR036390">
    <property type="entry name" value="WH_DNA-bd_sf"/>
</dbReference>
<dbReference type="PANTHER" id="PTHR43712:SF2">
    <property type="entry name" value="O-METHYLTRANSFERASE CICE"/>
    <property type="match status" value="1"/>
</dbReference>
<dbReference type="Pfam" id="PF00891">
    <property type="entry name" value="Methyltransf_2"/>
    <property type="match status" value="1"/>
</dbReference>
<dbReference type="SUPFAM" id="SSF53335">
    <property type="entry name" value="S-adenosyl-L-methionine-dependent methyltransferases"/>
    <property type="match status" value="1"/>
</dbReference>
<dbReference type="GO" id="GO:0046983">
    <property type="term" value="F:protein dimerization activity"/>
    <property type="evidence" value="ECO:0007669"/>
    <property type="project" value="InterPro"/>
</dbReference>
<accession>A0A940YKU2</accession>
<dbReference type="Pfam" id="PF08100">
    <property type="entry name" value="Dimerisation"/>
    <property type="match status" value="1"/>
</dbReference>
<evidence type="ECO:0000259" key="5">
    <source>
        <dbReference type="Pfam" id="PF08100"/>
    </source>
</evidence>
<keyword evidence="3" id="KW-0949">S-adenosyl-L-methionine</keyword>
<dbReference type="InterPro" id="IPR016461">
    <property type="entry name" value="COMT-like"/>
</dbReference>
<dbReference type="Gene3D" id="1.10.10.10">
    <property type="entry name" value="Winged helix-like DNA-binding domain superfamily/Winged helix DNA-binding domain"/>
    <property type="match status" value="1"/>
</dbReference>
<evidence type="ECO:0000256" key="2">
    <source>
        <dbReference type="ARBA" id="ARBA00022679"/>
    </source>
</evidence>
<dbReference type="Gene3D" id="1.10.287.1350">
    <property type="match status" value="1"/>
</dbReference>
<comment type="caution">
    <text evidence="6">The sequence shown here is derived from an EMBL/GenBank/DDBJ whole genome shotgun (WGS) entry which is preliminary data.</text>
</comment>
<keyword evidence="7" id="KW-1185">Reference proteome</keyword>
<dbReference type="RefSeq" id="WP_210803176.1">
    <property type="nucleotide sequence ID" value="NZ_JAGQDE010000015.1"/>
</dbReference>
<proteinExistence type="predicted"/>
<protein>
    <submittedName>
        <fullName evidence="6">Methyltransferase domain-containing protein</fullName>
    </submittedName>
</protein>
<dbReference type="AlphaFoldDB" id="A0A940YKU2"/>
<gene>
    <name evidence="6" type="ORF">KAK06_16205</name>
</gene>
<dbReference type="InterPro" id="IPR012967">
    <property type="entry name" value="COMT_dimerisation"/>
</dbReference>
<dbReference type="CDD" id="cd02440">
    <property type="entry name" value="AdoMet_MTases"/>
    <property type="match status" value="1"/>
</dbReference>
<keyword evidence="1 6" id="KW-0489">Methyltransferase</keyword>
<keyword evidence="2" id="KW-0808">Transferase</keyword>
<dbReference type="PANTHER" id="PTHR43712">
    <property type="entry name" value="PUTATIVE (AFU_ORTHOLOGUE AFUA_4G14580)-RELATED"/>
    <property type="match status" value="1"/>
</dbReference>
<dbReference type="SUPFAM" id="SSF46785">
    <property type="entry name" value="Winged helix' DNA-binding domain"/>
    <property type="match status" value="1"/>
</dbReference>
<evidence type="ECO:0000256" key="1">
    <source>
        <dbReference type="ARBA" id="ARBA00022603"/>
    </source>
</evidence>
<dbReference type="InterPro" id="IPR001077">
    <property type="entry name" value="COMT_C"/>
</dbReference>
<reference evidence="6" key="1">
    <citation type="submission" date="2021-04" db="EMBL/GenBank/DDBJ databases">
        <title>The genome sequence of Ideonella sp. 4Y11.</title>
        <authorList>
            <person name="Liu Y."/>
        </authorList>
    </citation>
    <scope>NUCLEOTIDE SEQUENCE</scope>
    <source>
        <strain evidence="6">4Y11</strain>
    </source>
</reference>
<dbReference type="Gene3D" id="3.40.50.150">
    <property type="entry name" value="Vaccinia Virus protein VP39"/>
    <property type="match status" value="1"/>
</dbReference>
<dbReference type="Proteomes" id="UP000678374">
    <property type="component" value="Unassembled WGS sequence"/>
</dbReference>
<evidence type="ECO:0000256" key="3">
    <source>
        <dbReference type="ARBA" id="ARBA00022691"/>
    </source>
</evidence>
<dbReference type="EMBL" id="JAGQDE010000015">
    <property type="protein sequence ID" value="MBQ0960497.1"/>
    <property type="molecule type" value="Genomic_DNA"/>
</dbReference>
<sequence length="395" mass="42380">MRRSAAPGGLSAATTVAPWRDRWSLWRDRLLASPRFRQWAAGFPLTRWVAHRRAQSLFDLVAGFVYSQVLLACVQLRLFDHLADGPLTVSALQPRLGLDAAATLRLLQAAQALQLVEARHGGRWGLGPLGAVMAGDRAISAMVEHHGALYADLADPVALLRGQARDSHLAAFWPYATTSAPGQLGDADVGAYSELMSASQPLVAEQVLDAVDLRRFACLMDVGGGQGRFLIEAGRRAPSLALRLLDLPAVVERAQRQPEWQALGARASVHGADFLRQPLPGGADIVSLVRVVHDHDDEAAQALLRAVHAALPPEGRLLLAEPMADTPGAARMGDAYFGFYLLAMRSGRPRSAAQLAAMLQAAGFQAPHEHATRQPLQTRVLMALKPVANVPGARA</sequence>
<dbReference type="PROSITE" id="PS51683">
    <property type="entry name" value="SAM_OMT_II"/>
    <property type="match status" value="1"/>
</dbReference>
<evidence type="ECO:0000313" key="7">
    <source>
        <dbReference type="Proteomes" id="UP000678374"/>
    </source>
</evidence>
<dbReference type="InterPro" id="IPR029063">
    <property type="entry name" value="SAM-dependent_MTases_sf"/>
</dbReference>
<dbReference type="GO" id="GO:0008171">
    <property type="term" value="F:O-methyltransferase activity"/>
    <property type="evidence" value="ECO:0007669"/>
    <property type="project" value="InterPro"/>
</dbReference>
<organism evidence="6 7">
    <name type="scientific">Ideonella aquatica</name>
    <dbReference type="NCBI Taxonomy" id="2824119"/>
    <lineage>
        <taxon>Bacteria</taxon>
        <taxon>Pseudomonadati</taxon>
        <taxon>Pseudomonadota</taxon>
        <taxon>Betaproteobacteria</taxon>
        <taxon>Burkholderiales</taxon>
        <taxon>Sphaerotilaceae</taxon>
        <taxon>Ideonella</taxon>
    </lineage>
</organism>